<dbReference type="HOGENOM" id="CLU_2899445_0_0_14"/>
<evidence type="ECO:0000313" key="2">
    <source>
        <dbReference type="Proteomes" id="UP000009005"/>
    </source>
</evidence>
<organism evidence="1 2">
    <name type="scientific">Mycoplasma wenyonii (strain Massachusetts)</name>
    <name type="common">Eperythrozoon wenyonii</name>
    <dbReference type="NCBI Taxonomy" id="1197325"/>
    <lineage>
        <taxon>Bacteria</taxon>
        <taxon>Bacillati</taxon>
        <taxon>Mycoplasmatota</taxon>
        <taxon>Mollicutes</taxon>
        <taxon>Mycoplasmataceae</taxon>
        <taxon>Mycoplasma</taxon>
    </lineage>
</organism>
<dbReference type="EMBL" id="CP003703">
    <property type="protein sequence ID" value="AFN64843.1"/>
    <property type="molecule type" value="Genomic_DNA"/>
</dbReference>
<evidence type="ECO:0000313" key="1">
    <source>
        <dbReference type="EMBL" id="AFN64843.1"/>
    </source>
</evidence>
<dbReference type="PATRIC" id="fig|1197325.3.peg.38"/>
<dbReference type="RefSeq" id="WP_014849553.1">
    <property type="nucleotide sequence ID" value="NC_018149.1"/>
</dbReference>
<dbReference type="Proteomes" id="UP000009005">
    <property type="component" value="Chromosome"/>
</dbReference>
<keyword evidence="2" id="KW-1185">Reference proteome</keyword>
<sequence>MFKGSITLSKGLAVTGSLGSISSFFGFKGDLERTFEVVSTAKNFYKSQDSTNSKRLKRDLSK</sequence>
<accession>I6Z5L6</accession>
<protein>
    <submittedName>
        <fullName evidence="1">Uncharacterized protein</fullName>
    </submittedName>
</protein>
<gene>
    <name evidence="1" type="ordered locus">WEN_00180</name>
</gene>
<reference evidence="1 2" key="1">
    <citation type="journal article" date="2012" name="J. Bacteriol.">
        <title>Complete genome sequence of Mycoplasma wenyonii strain Massachusetts.</title>
        <authorList>
            <person name="Dos Santos A.P."/>
            <person name="Guimaraes A.M."/>
            <person name="do Nascimento N.C."/>
            <person name="Sanmiguel P.J."/>
            <person name="Messick J.B."/>
        </authorList>
    </citation>
    <scope>NUCLEOTIDE SEQUENCE [LARGE SCALE GENOMIC DNA]</scope>
    <source>
        <strain evidence="1 2">Massachusetts</strain>
    </source>
</reference>
<name>I6Z5L6_MYCWM</name>
<dbReference type="KEGG" id="mwe:WEN_00180"/>
<proteinExistence type="predicted"/>
<dbReference type="STRING" id="1197325.WEN_00180"/>
<dbReference type="AlphaFoldDB" id="I6Z5L6"/>